<name>A0A1F4WGS0_UNCKA</name>
<evidence type="ECO:0000313" key="2">
    <source>
        <dbReference type="EMBL" id="OGC68644.1"/>
    </source>
</evidence>
<dbReference type="InterPro" id="IPR005754">
    <property type="entry name" value="Sortase"/>
</dbReference>
<gene>
    <name evidence="2" type="ORF">A2415_04425</name>
</gene>
<organism evidence="2 3">
    <name type="scientific">candidate division WWE3 bacterium RIFOXYC1_FULL_39_7</name>
    <dbReference type="NCBI Taxonomy" id="1802643"/>
    <lineage>
        <taxon>Bacteria</taxon>
        <taxon>Katanobacteria</taxon>
    </lineage>
</organism>
<evidence type="ECO:0008006" key="4">
    <source>
        <dbReference type="Google" id="ProtNLM"/>
    </source>
</evidence>
<dbReference type="InterPro" id="IPR023365">
    <property type="entry name" value="Sortase_dom-sf"/>
</dbReference>
<dbReference type="Pfam" id="PF04203">
    <property type="entry name" value="Sortase"/>
    <property type="match status" value="1"/>
</dbReference>
<keyword evidence="1" id="KW-0378">Hydrolase</keyword>
<protein>
    <recommendedName>
        <fullName evidence="4">Sortase</fullName>
    </recommendedName>
</protein>
<dbReference type="SUPFAM" id="SSF63817">
    <property type="entry name" value="Sortase"/>
    <property type="match status" value="1"/>
</dbReference>
<sequence>MTDNKGGELPQSVVFENKGLGPPVRLRIPSIDVDAGVEYVGLTLSGEMGAPKSPENVAWLNLGPNPGEVGSVVIAGHSGWENAIPAVFDNLDKLDIGDKLYIENNKGTTVVFIVRKIQSYDSGVDTSIVFSSTDEKEHLNLITCAGDWDKIAKKSASRLVVFTDKEGE</sequence>
<dbReference type="Proteomes" id="UP000179113">
    <property type="component" value="Unassembled WGS sequence"/>
</dbReference>
<dbReference type="EMBL" id="MEWA01000035">
    <property type="protein sequence ID" value="OGC68644.1"/>
    <property type="molecule type" value="Genomic_DNA"/>
</dbReference>
<comment type="caution">
    <text evidence="2">The sequence shown here is derived from an EMBL/GenBank/DDBJ whole genome shotgun (WGS) entry which is preliminary data.</text>
</comment>
<evidence type="ECO:0000313" key="3">
    <source>
        <dbReference type="Proteomes" id="UP000179113"/>
    </source>
</evidence>
<dbReference type="AlphaFoldDB" id="A0A1F4WGS0"/>
<accession>A0A1F4WGS0</accession>
<dbReference type="CDD" id="cd05829">
    <property type="entry name" value="Sortase_F"/>
    <property type="match status" value="1"/>
</dbReference>
<dbReference type="InterPro" id="IPR042001">
    <property type="entry name" value="Sortase_F"/>
</dbReference>
<dbReference type="GO" id="GO:0016787">
    <property type="term" value="F:hydrolase activity"/>
    <property type="evidence" value="ECO:0007669"/>
    <property type="project" value="UniProtKB-KW"/>
</dbReference>
<dbReference type="Gene3D" id="2.40.260.10">
    <property type="entry name" value="Sortase"/>
    <property type="match status" value="1"/>
</dbReference>
<proteinExistence type="predicted"/>
<reference evidence="2 3" key="1">
    <citation type="journal article" date="2016" name="Nat. Commun.">
        <title>Thousands of microbial genomes shed light on interconnected biogeochemical processes in an aquifer system.</title>
        <authorList>
            <person name="Anantharaman K."/>
            <person name="Brown C.T."/>
            <person name="Hug L.A."/>
            <person name="Sharon I."/>
            <person name="Castelle C.J."/>
            <person name="Probst A.J."/>
            <person name="Thomas B.C."/>
            <person name="Singh A."/>
            <person name="Wilkins M.J."/>
            <person name="Karaoz U."/>
            <person name="Brodie E.L."/>
            <person name="Williams K.H."/>
            <person name="Hubbard S.S."/>
            <person name="Banfield J.F."/>
        </authorList>
    </citation>
    <scope>NUCLEOTIDE SEQUENCE [LARGE SCALE GENOMIC DNA]</scope>
</reference>
<evidence type="ECO:0000256" key="1">
    <source>
        <dbReference type="ARBA" id="ARBA00022801"/>
    </source>
</evidence>